<dbReference type="Proteomes" id="UP000315369">
    <property type="component" value="Unassembled WGS sequence"/>
</dbReference>
<sequence>MFALTRRSWWSTLWSHLKPEAHPEAESGCFGLFQGALWSRRVRGTEGLTLTCTEGRLWLTLDADPTDHVLEPGATLRLEQAGHIVVQALRPARFRLTKGAHPPPCPS</sequence>
<dbReference type="AlphaFoldDB" id="A0A540X9U6"/>
<keyword evidence="2" id="KW-1185">Reference proteome</keyword>
<reference evidence="1 2" key="1">
    <citation type="submission" date="2019-06" db="EMBL/GenBank/DDBJ databases">
        <authorList>
            <person name="Livingstone P."/>
            <person name="Whitworth D."/>
        </authorList>
    </citation>
    <scope>NUCLEOTIDE SEQUENCE [LARGE SCALE GENOMIC DNA]</scope>
    <source>
        <strain evidence="1 2">AM401</strain>
    </source>
</reference>
<protein>
    <submittedName>
        <fullName evidence="1">DUF2917 domain-containing protein</fullName>
    </submittedName>
</protein>
<dbReference type="InterPro" id="IPR021317">
    <property type="entry name" value="DUF2917"/>
</dbReference>
<dbReference type="OrthoDB" id="200037at2"/>
<dbReference type="Pfam" id="PF11142">
    <property type="entry name" value="DUF2917"/>
    <property type="match status" value="1"/>
</dbReference>
<proteinExistence type="predicted"/>
<dbReference type="EMBL" id="VIFM01000002">
    <property type="protein sequence ID" value="TQF17959.1"/>
    <property type="molecule type" value="Genomic_DNA"/>
</dbReference>
<organism evidence="1 2">
    <name type="scientific">Myxococcus llanfairpwllgwyngyllgogerychwyrndrobwllllantysiliogogogochensis</name>
    <dbReference type="NCBI Taxonomy" id="2590453"/>
    <lineage>
        <taxon>Bacteria</taxon>
        <taxon>Pseudomonadati</taxon>
        <taxon>Myxococcota</taxon>
        <taxon>Myxococcia</taxon>
        <taxon>Myxococcales</taxon>
        <taxon>Cystobacterineae</taxon>
        <taxon>Myxococcaceae</taxon>
        <taxon>Myxococcus</taxon>
    </lineage>
</organism>
<accession>A0A540X9U6</accession>
<name>A0A540X9U6_9BACT</name>
<evidence type="ECO:0000313" key="1">
    <source>
        <dbReference type="EMBL" id="TQF17959.1"/>
    </source>
</evidence>
<evidence type="ECO:0000313" key="2">
    <source>
        <dbReference type="Proteomes" id="UP000315369"/>
    </source>
</evidence>
<comment type="caution">
    <text evidence="1">The sequence shown here is derived from an EMBL/GenBank/DDBJ whole genome shotgun (WGS) entry which is preliminary data.</text>
</comment>
<gene>
    <name evidence="1" type="ORF">FJV41_00520</name>
</gene>